<protein>
    <submittedName>
        <fullName evidence="3">Uncharacterized protein</fullName>
    </submittedName>
</protein>
<feature type="compositionally biased region" description="Basic and acidic residues" evidence="1">
    <location>
        <begin position="60"/>
        <end position="69"/>
    </location>
</feature>
<keyword evidence="2" id="KW-0472">Membrane</keyword>
<sequence length="267" mass="30410">MATSSATCSTPATPRADPPEQPHVETAPHAVESVMPAPENQPPQQPGSPIIRPADPVLNPRDHLPPDAHFHDETRELWSTDLDQMLLSRTPQLTLSRLMRRFRRSPLNPRIPIFYQAVAHSPTRRIVFLIKLMQSTTKVTEDTLKRVTQSLFYIVRRRTNRVDDDNAMAELIRDGDHAVEVVAELVALFNEQLATGEVVLRGFNRTCLVVLWRFLEVGVFNYFRHKERMLERRYGVINLRRELVALYVGAGWVLGRIGGHWIMGVAA</sequence>
<feature type="transmembrane region" description="Helical" evidence="2">
    <location>
        <begin position="244"/>
        <end position="263"/>
    </location>
</feature>
<dbReference type="Proteomes" id="UP000277580">
    <property type="component" value="Unassembled WGS sequence"/>
</dbReference>
<evidence type="ECO:0000313" key="3">
    <source>
        <dbReference type="EMBL" id="RPB12291.1"/>
    </source>
</evidence>
<feature type="region of interest" description="Disordered" evidence="1">
    <location>
        <begin position="1"/>
        <end position="69"/>
    </location>
</feature>
<organism evidence="3 4">
    <name type="scientific">Morchella conica CCBAS932</name>
    <dbReference type="NCBI Taxonomy" id="1392247"/>
    <lineage>
        <taxon>Eukaryota</taxon>
        <taxon>Fungi</taxon>
        <taxon>Dikarya</taxon>
        <taxon>Ascomycota</taxon>
        <taxon>Pezizomycotina</taxon>
        <taxon>Pezizomycetes</taxon>
        <taxon>Pezizales</taxon>
        <taxon>Morchellaceae</taxon>
        <taxon>Morchella</taxon>
    </lineage>
</organism>
<dbReference type="EMBL" id="ML119129">
    <property type="protein sequence ID" value="RPB12291.1"/>
    <property type="molecule type" value="Genomic_DNA"/>
</dbReference>
<evidence type="ECO:0000256" key="2">
    <source>
        <dbReference type="SAM" id="Phobius"/>
    </source>
</evidence>
<gene>
    <name evidence="3" type="ORF">P167DRAFT_574322</name>
</gene>
<feature type="compositionally biased region" description="Low complexity" evidence="1">
    <location>
        <begin position="1"/>
        <end position="15"/>
    </location>
</feature>
<evidence type="ECO:0000313" key="4">
    <source>
        <dbReference type="Proteomes" id="UP000277580"/>
    </source>
</evidence>
<accession>A0A3N4KVB5</accession>
<keyword evidence="2" id="KW-0812">Transmembrane</keyword>
<dbReference type="OrthoDB" id="5377467at2759"/>
<keyword evidence="2" id="KW-1133">Transmembrane helix</keyword>
<dbReference type="AlphaFoldDB" id="A0A3N4KVB5"/>
<evidence type="ECO:0000256" key="1">
    <source>
        <dbReference type="SAM" id="MobiDB-lite"/>
    </source>
</evidence>
<dbReference type="InParanoid" id="A0A3N4KVB5"/>
<proteinExistence type="predicted"/>
<keyword evidence="4" id="KW-1185">Reference proteome</keyword>
<reference evidence="3 4" key="1">
    <citation type="journal article" date="2018" name="Nat. Ecol. Evol.">
        <title>Pezizomycetes genomes reveal the molecular basis of ectomycorrhizal truffle lifestyle.</title>
        <authorList>
            <person name="Murat C."/>
            <person name="Payen T."/>
            <person name="Noel B."/>
            <person name="Kuo A."/>
            <person name="Morin E."/>
            <person name="Chen J."/>
            <person name="Kohler A."/>
            <person name="Krizsan K."/>
            <person name="Balestrini R."/>
            <person name="Da Silva C."/>
            <person name="Montanini B."/>
            <person name="Hainaut M."/>
            <person name="Levati E."/>
            <person name="Barry K.W."/>
            <person name="Belfiori B."/>
            <person name="Cichocki N."/>
            <person name="Clum A."/>
            <person name="Dockter R.B."/>
            <person name="Fauchery L."/>
            <person name="Guy J."/>
            <person name="Iotti M."/>
            <person name="Le Tacon F."/>
            <person name="Lindquist E.A."/>
            <person name="Lipzen A."/>
            <person name="Malagnac F."/>
            <person name="Mello A."/>
            <person name="Molinier V."/>
            <person name="Miyauchi S."/>
            <person name="Poulain J."/>
            <person name="Riccioni C."/>
            <person name="Rubini A."/>
            <person name="Sitrit Y."/>
            <person name="Splivallo R."/>
            <person name="Traeger S."/>
            <person name="Wang M."/>
            <person name="Zifcakova L."/>
            <person name="Wipf D."/>
            <person name="Zambonelli A."/>
            <person name="Paolocci F."/>
            <person name="Nowrousian M."/>
            <person name="Ottonello S."/>
            <person name="Baldrian P."/>
            <person name="Spatafora J.W."/>
            <person name="Henrissat B."/>
            <person name="Nagy L.G."/>
            <person name="Aury J.M."/>
            <person name="Wincker P."/>
            <person name="Grigoriev I.V."/>
            <person name="Bonfante P."/>
            <person name="Martin F.M."/>
        </authorList>
    </citation>
    <scope>NUCLEOTIDE SEQUENCE [LARGE SCALE GENOMIC DNA]</scope>
    <source>
        <strain evidence="3 4">CCBAS932</strain>
    </source>
</reference>
<name>A0A3N4KVB5_9PEZI</name>